<organism evidence="1 2">
    <name type="scientific">Citrus sinensis</name>
    <name type="common">Sweet orange</name>
    <name type="synonym">Citrus aurantium var. sinensis</name>
    <dbReference type="NCBI Taxonomy" id="2711"/>
    <lineage>
        <taxon>Eukaryota</taxon>
        <taxon>Viridiplantae</taxon>
        <taxon>Streptophyta</taxon>
        <taxon>Embryophyta</taxon>
        <taxon>Tracheophyta</taxon>
        <taxon>Spermatophyta</taxon>
        <taxon>Magnoliopsida</taxon>
        <taxon>eudicotyledons</taxon>
        <taxon>Gunneridae</taxon>
        <taxon>Pentapetalae</taxon>
        <taxon>rosids</taxon>
        <taxon>malvids</taxon>
        <taxon>Sapindales</taxon>
        <taxon>Rutaceae</taxon>
        <taxon>Aurantioideae</taxon>
        <taxon>Citrus</taxon>
    </lineage>
</organism>
<gene>
    <name evidence="1" type="ORF">KPL71_027263</name>
</gene>
<keyword evidence="2" id="KW-1185">Reference proteome</keyword>
<accession>A0ACB8I5B9</accession>
<sequence length="676" mass="76437">MSSFSGSDNQNAETRRERLRSVREKNIQLMDNLYEAAVEGHVGKFEEHKAVLHQILTPNENTILHIHITALPNKTMKPNNKANSLWRMISTFKKQSSSDDREVIRGENFVRVILEMCPILLLKANAKGETLLHIAARHGHYDIVKVLIAECKKPHQNNPEEGVAAARLMLGTTNEAKDTALHEAVRYNQVDVVKMLTKEDPNLSYDANEAGETPLYLAAERGYKDVMEDILSTCESPVDHGPMGRTALHAAAFREYTLQTYYYFFRKDRGTQTTKPDQQGWLPLHLAAHLGNYYVVKELLKADISAAYKPDNEGKIPLHLAAGKGRAYTMQELIRSCPSSCELVDDRGWNVFHFAAHSGSRRTVEFLLENPSLGNLMNEKNYDGNTPLLEHAVSGSFIKSFVCHPKVDRLAFNHQNNSAEDIIRSKKVLIWENEESFLGCLARLNPIRCQRHIVNGNGERKEQGSNTSTEDKKSNDRKEKSSSRYEELEQSVNESKESHLVVAALIATVTFTAGITVPGGYINGIDPDQGAAVLAKRSAFQAFVVKSSHPSRCAVFFHLYLSLLRDKIMEYILWKVSRGMIQLAMFAMVFAFLTGTYSVLHNAKLLAVIASIITGSFFIFVYDFSAPFPLIKDWGRLYVRTQKKLMEEVQRIYFDDKPMFAAVFEQKLKQQDLIML</sequence>
<reference evidence="2" key="1">
    <citation type="journal article" date="2023" name="Hortic. Res.">
        <title>A chromosome-level phased genome enabling allele-level studies in sweet orange: a case study on citrus Huanglongbing tolerance.</title>
        <authorList>
            <person name="Wu B."/>
            <person name="Yu Q."/>
            <person name="Deng Z."/>
            <person name="Duan Y."/>
            <person name="Luo F."/>
            <person name="Gmitter F. Jr."/>
        </authorList>
    </citation>
    <scope>NUCLEOTIDE SEQUENCE [LARGE SCALE GENOMIC DNA]</scope>
    <source>
        <strain evidence="2">cv. Valencia</strain>
    </source>
</reference>
<proteinExistence type="predicted"/>
<dbReference type="EMBL" id="CM039178">
    <property type="protein sequence ID" value="KAH9682214.1"/>
    <property type="molecule type" value="Genomic_DNA"/>
</dbReference>
<name>A0ACB8I5B9_CITSI</name>
<evidence type="ECO:0000313" key="1">
    <source>
        <dbReference type="EMBL" id="KAH9682214.1"/>
    </source>
</evidence>
<dbReference type="Proteomes" id="UP000829398">
    <property type="component" value="Chromosome 9"/>
</dbReference>
<protein>
    <submittedName>
        <fullName evidence="1">ANK REP REGION domain-containing protein</fullName>
    </submittedName>
</protein>
<comment type="caution">
    <text evidence="1">The sequence shown here is derived from an EMBL/GenBank/DDBJ whole genome shotgun (WGS) entry which is preliminary data.</text>
</comment>
<evidence type="ECO:0000313" key="2">
    <source>
        <dbReference type="Proteomes" id="UP000829398"/>
    </source>
</evidence>